<feature type="compositionally biased region" description="Basic residues" evidence="1">
    <location>
        <begin position="93"/>
        <end position="107"/>
    </location>
</feature>
<sequence length="153" mass="15575">MDRGRAVLAVGTGLIALTLTAACAAPETTPAAAPVTVTVTTAAPPASSTPTPTPAATQRPSAKPTKPVGLLSKPPTTKPKLPPITKKPTTKPTVKKPTTKPTTRRTTTKPPVSDAYYANCSEVRAAGAAPIHAGDPGYSRKLDRDGDGIACEN</sequence>
<evidence type="ECO:0000313" key="5">
    <source>
        <dbReference type="Proteomes" id="UP000549971"/>
    </source>
</evidence>
<name>A0A7W9J7X5_9ACTN</name>
<dbReference type="AlphaFoldDB" id="A0A7W9J7X5"/>
<feature type="compositionally biased region" description="Low complexity" evidence="1">
    <location>
        <begin position="42"/>
        <end position="57"/>
    </location>
</feature>
<gene>
    <name evidence="4" type="ORF">HDA39_003907</name>
</gene>
<keyword evidence="5" id="KW-1185">Reference proteome</keyword>
<feature type="signal peptide" evidence="2">
    <location>
        <begin position="1"/>
        <end position="24"/>
    </location>
</feature>
<feature type="region of interest" description="Disordered" evidence="1">
    <location>
        <begin position="127"/>
        <end position="153"/>
    </location>
</feature>
<feature type="compositionally biased region" description="Basic and acidic residues" evidence="1">
    <location>
        <begin position="138"/>
        <end position="147"/>
    </location>
</feature>
<keyword evidence="2" id="KW-0732">Signal</keyword>
<comment type="caution">
    <text evidence="4">The sequence shown here is derived from an EMBL/GenBank/DDBJ whole genome shotgun (WGS) entry which is preliminary data.</text>
</comment>
<feature type="domain" description="Excalibur calcium-binding" evidence="3">
    <location>
        <begin position="116"/>
        <end position="152"/>
    </location>
</feature>
<organism evidence="4 5">
    <name type="scientific">Kribbella italica</name>
    <dbReference type="NCBI Taxonomy" id="1540520"/>
    <lineage>
        <taxon>Bacteria</taxon>
        <taxon>Bacillati</taxon>
        <taxon>Actinomycetota</taxon>
        <taxon>Actinomycetes</taxon>
        <taxon>Propionibacteriales</taxon>
        <taxon>Kribbellaceae</taxon>
        <taxon>Kribbella</taxon>
    </lineage>
</organism>
<dbReference type="RefSeq" id="WP_202893054.1">
    <property type="nucleotide sequence ID" value="NZ_JACHMY010000001.1"/>
</dbReference>
<evidence type="ECO:0000259" key="3">
    <source>
        <dbReference type="SMART" id="SM00894"/>
    </source>
</evidence>
<dbReference type="SMART" id="SM00894">
    <property type="entry name" value="Excalibur"/>
    <property type="match status" value="1"/>
</dbReference>
<accession>A0A7W9J7X5</accession>
<evidence type="ECO:0000256" key="2">
    <source>
        <dbReference type="SAM" id="SignalP"/>
    </source>
</evidence>
<evidence type="ECO:0000256" key="1">
    <source>
        <dbReference type="SAM" id="MobiDB-lite"/>
    </source>
</evidence>
<dbReference type="InterPro" id="IPR008613">
    <property type="entry name" value="Excalibur_Ca-bd_domain"/>
</dbReference>
<feature type="chain" id="PRO_5031014997" evidence="2">
    <location>
        <begin position="25"/>
        <end position="153"/>
    </location>
</feature>
<proteinExistence type="predicted"/>
<reference evidence="4 5" key="1">
    <citation type="submission" date="2020-08" db="EMBL/GenBank/DDBJ databases">
        <title>Sequencing the genomes of 1000 actinobacteria strains.</title>
        <authorList>
            <person name="Klenk H.-P."/>
        </authorList>
    </citation>
    <scope>NUCLEOTIDE SEQUENCE [LARGE SCALE GENOMIC DNA]</scope>
    <source>
        <strain evidence="4 5">DSM 28967</strain>
    </source>
</reference>
<protein>
    <submittedName>
        <fullName evidence="4">Outer membrane biosynthesis protein TonB</fullName>
    </submittedName>
</protein>
<evidence type="ECO:0000313" key="4">
    <source>
        <dbReference type="EMBL" id="MBB5837173.1"/>
    </source>
</evidence>
<feature type="region of interest" description="Disordered" evidence="1">
    <location>
        <begin position="42"/>
        <end position="115"/>
    </location>
</feature>
<dbReference type="PROSITE" id="PS51257">
    <property type="entry name" value="PROKAR_LIPOPROTEIN"/>
    <property type="match status" value="1"/>
</dbReference>
<feature type="compositionally biased region" description="Low complexity" evidence="1">
    <location>
        <begin position="83"/>
        <end position="92"/>
    </location>
</feature>
<dbReference type="Pfam" id="PF05901">
    <property type="entry name" value="Excalibur"/>
    <property type="match status" value="1"/>
</dbReference>
<dbReference type="Proteomes" id="UP000549971">
    <property type="component" value="Unassembled WGS sequence"/>
</dbReference>
<dbReference type="EMBL" id="JACHMY010000001">
    <property type="protein sequence ID" value="MBB5837173.1"/>
    <property type="molecule type" value="Genomic_DNA"/>
</dbReference>